<keyword evidence="3 5" id="KW-1133">Transmembrane helix</keyword>
<accession>A0A1M4EKZ1</accession>
<gene>
    <name evidence="7" type="ORF">BN4615_P9048</name>
</gene>
<evidence type="ECO:0000256" key="2">
    <source>
        <dbReference type="ARBA" id="ARBA00022692"/>
    </source>
</evidence>
<feature type="transmembrane region" description="Helical" evidence="5">
    <location>
        <begin position="26"/>
        <end position="45"/>
    </location>
</feature>
<evidence type="ECO:0000259" key="6">
    <source>
        <dbReference type="PROSITE" id="PS50850"/>
    </source>
</evidence>
<comment type="subcellular location">
    <subcellularLocation>
        <location evidence="1">Cell membrane</location>
        <topology evidence="1">Multi-pass membrane protein</topology>
    </subcellularLocation>
</comment>
<dbReference type="Pfam" id="PF07690">
    <property type="entry name" value="MFS_1"/>
    <property type="match status" value="1"/>
</dbReference>
<dbReference type="InterPro" id="IPR036259">
    <property type="entry name" value="MFS_trans_sf"/>
</dbReference>
<dbReference type="GO" id="GO:0005886">
    <property type="term" value="C:plasma membrane"/>
    <property type="evidence" value="ECO:0007669"/>
    <property type="project" value="UniProtKB-SubCell"/>
</dbReference>
<protein>
    <submittedName>
        <fullName evidence="7">Membrane transport protein</fullName>
    </submittedName>
</protein>
<dbReference type="AlphaFoldDB" id="A0A1M4EKZ1"/>
<keyword evidence="4 5" id="KW-0472">Membrane</keyword>
<dbReference type="SUPFAM" id="SSF103473">
    <property type="entry name" value="MFS general substrate transporter"/>
    <property type="match status" value="1"/>
</dbReference>
<reference evidence="7" key="1">
    <citation type="submission" date="2016-04" db="EMBL/GenBank/DDBJ databases">
        <authorList>
            <person name="Evans L.H."/>
            <person name="Alamgir A."/>
            <person name="Owens N."/>
            <person name="Weber N.D."/>
            <person name="Virtaneva K."/>
            <person name="Barbian K."/>
            <person name="Babar A."/>
            <person name="Rosenke K."/>
        </authorList>
    </citation>
    <scope>NUCLEOTIDE SEQUENCE</scope>
    <source>
        <strain evidence="7">Nono1</strain>
    </source>
</reference>
<dbReference type="PROSITE" id="PS50850">
    <property type="entry name" value="MFS"/>
    <property type="match status" value="1"/>
</dbReference>
<feature type="transmembrane region" description="Helical" evidence="5">
    <location>
        <begin position="76"/>
        <end position="96"/>
    </location>
</feature>
<dbReference type="GO" id="GO:0022857">
    <property type="term" value="F:transmembrane transporter activity"/>
    <property type="evidence" value="ECO:0007669"/>
    <property type="project" value="InterPro"/>
</dbReference>
<organism evidence="7">
    <name type="scientific">Nonomuraea gerenzanensis</name>
    <dbReference type="NCBI Taxonomy" id="93944"/>
    <lineage>
        <taxon>Bacteria</taxon>
        <taxon>Bacillati</taxon>
        <taxon>Actinomycetota</taxon>
        <taxon>Actinomycetes</taxon>
        <taxon>Streptosporangiales</taxon>
        <taxon>Streptosporangiaceae</taxon>
        <taxon>Nonomuraea</taxon>
    </lineage>
</organism>
<dbReference type="EMBL" id="LT559118">
    <property type="protein sequence ID" value="SBO99532.1"/>
    <property type="molecule type" value="Genomic_DNA"/>
</dbReference>
<dbReference type="InterPro" id="IPR011701">
    <property type="entry name" value="MFS"/>
</dbReference>
<name>A0A1M4EKZ1_9ACTN</name>
<evidence type="ECO:0000256" key="1">
    <source>
        <dbReference type="ARBA" id="ARBA00004651"/>
    </source>
</evidence>
<feature type="domain" description="Major facilitator superfamily (MFS) profile" evidence="6">
    <location>
        <begin position="1"/>
        <end position="118"/>
    </location>
</feature>
<evidence type="ECO:0000256" key="3">
    <source>
        <dbReference type="ARBA" id="ARBA00022989"/>
    </source>
</evidence>
<evidence type="ECO:0000256" key="4">
    <source>
        <dbReference type="ARBA" id="ARBA00023136"/>
    </source>
</evidence>
<evidence type="ECO:0000313" key="7">
    <source>
        <dbReference type="EMBL" id="SBO99532.1"/>
    </source>
</evidence>
<dbReference type="InterPro" id="IPR020846">
    <property type="entry name" value="MFS_dom"/>
</dbReference>
<evidence type="ECO:0000256" key="5">
    <source>
        <dbReference type="SAM" id="Phobius"/>
    </source>
</evidence>
<sequence length="118" mass="11812">MGTLQMTVVVPLLPGLERLLGVTPTTASWALTAGLLSGAVSIPLLSRLGDMYGRRPVSLVALGLLVAGPLMRRFTASSLVAAGSLLVAVAALWLAVSRSSGADLYGAATVLGLGVGLG</sequence>
<keyword evidence="2 5" id="KW-0812">Transmembrane</keyword>
<dbReference type="Gene3D" id="1.20.1720.10">
    <property type="entry name" value="Multidrug resistance protein D"/>
    <property type="match status" value="1"/>
</dbReference>
<proteinExistence type="predicted"/>